<organism evidence="2 3">
    <name type="scientific">Nannocystis punicea</name>
    <dbReference type="NCBI Taxonomy" id="2995304"/>
    <lineage>
        <taxon>Bacteria</taxon>
        <taxon>Pseudomonadati</taxon>
        <taxon>Myxococcota</taxon>
        <taxon>Polyangia</taxon>
        <taxon>Nannocystales</taxon>
        <taxon>Nannocystaceae</taxon>
        <taxon>Nannocystis</taxon>
    </lineage>
</organism>
<keyword evidence="3" id="KW-1185">Reference proteome</keyword>
<dbReference type="EMBL" id="CP114040">
    <property type="protein sequence ID" value="WAS92623.1"/>
    <property type="molecule type" value="Genomic_DNA"/>
</dbReference>
<dbReference type="Proteomes" id="UP001164459">
    <property type="component" value="Chromosome"/>
</dbReference>
<feature type="region of interest" description="Disordered" evidence="1">
    <location>
        <begin position="195"/>
        <end position="215"/>
    </location>
</feature>
<evidence type="ECO:0000313" key="2">
    <source>
        <dbReference type="EMBL" id="WAS92623.1"/>
    </source>
</evidence>
<accession>A0ABY7H052</accession>
<sequence length="368" mass="41175">MVWAASERSNLLDGGVAAVQAIVNLARFHAWHQAPVEGWKGGRGHPLALVHSLAQHLMGRYPVPRMLASAWFGDDSSPRDEERGWFIEHAGGCPFRKLTGLPLQLTRKMEQILLKSPADLPVRAAIRRAELLALGAEPELVLAILQTDLAADLRHDEYWRGVFEWMIRNWDAIGPEKVGLIVKYVRATQIREREADGSAGAQVDPMPEPRFTGGARTPESLWRQIGAWQREVQRARELELQKTRNAAKTWAGAGWAGLRFCDENSGPSVTEWEIGELLSSSGLWAEGRALRHCVGTYVRRCVRGISSIWSLRSAGRDGEFASRFTIEVEPVSRRIVQIRGFANCRVEGLAREIIARWARQERLAMPAA</sequence>
<dbReference type="RefSeq" id="WP_269034980.1">
    <property type="nucleotide sequence ID" value="NZ_CP114040.1"/>
</dbReference>
<protein>
    <submittedName>
        <fullName evidence="2">PcfJ domain-containing protein</fullName>
    </submittedName>
</protein>
<reference evidence="2" key="1">
    <citation type="submission" date="2022-11" db="EMBL/GenBank/DDBJ databases">
        <title>Minimal conservation of predation-associated metabolite biosynthetic gene clusters underscores biosynthetic potential of Myxococcota including descriptions for ten novel species: Archangium lansinium sp. nov., Myxococcus landrumus sp. nov., Nannocystis bai.</title>
        <authorList>
            <person name="Ahearne A."/>
            <person name="Stevens C."/>
            <person name="Dowd S."/>
        </authorList>
    </citation>
    <scope>NUCLEOTIDE SEQUENCE</scope>
    <source>
        <strain evidence="2">Fl3</strain>
    </source>
</reference>
<proteinExistence type="predicted"/>
<evidence type="ECO:0000313" key="3">
    <source>
        <dbReference type="Proteomes" id="UP001164459"/>
    </source>
</evidence>
<evidence type="ECO:0000256" key="1">
    <source>
        <dbReference type="SAM" id="MobiDB-lite"/>
    </source>
</evidence>
<dbReference type="InterPro" id="IPR025586">
    <property type="entry name" value="PcfJ"/>
</dbReference>
<name>A0ABY7H052_9BACT</name>
<gene>
    <name evidence="2" type="ORF">O0S08_41115</name>
</gene>
<dbReference type="Pfam" id="PF14284">
    <property type="entry name" value="PcfJ"/>
    <property type="match status" value="1"/>
</dbReference>